<dbReference type="Proteomes" id="UP000799291">
    <property type="component" value="Unassembled WGS sequence"/>
</dbReference>
<dbReference type="SUPFAM" id="SSF56112">
    <property type="entry name" value="Protein kinase-like (PK-like)"/>
    <property type="match status" value="1"/>
</dbReference>
<dbReference type="GO" id="GO:0004674">
    <property type="term" value="F:protein serine/threonine kinase activity"/>
    <property type="evidence" value="ECO:0007669"/>
    <property type="project" value="TreeGrafter"/>
</dbReference>
<feature type="domain" description="Protein kinase" evidence="2">
    <location>
        <begin position="40"/>
        <end position="312"/>
    </location>
</feature>
<evidence type="ECO:0000259" key="2">
    <source>
        <dbReference type="PROSITE" id="PS50011"/>
    </source>
</evidence>
<dbReference type="EMBL" id="MU005606">
    <property type="protein sequence ID" value="KAF2679084.1"/>
    <property type="molecule type" value="Genomic_DNA"/>
</dbReference>
<dbReference type="Pfam" id="PF00069">
    <property type="entry name" value="Pkinase"/>
    <property type="match status" value="1"/>
</dbReference>
<gene>
    <name evidence="3" type="ORF">K458DRAFT_375504</name>
</gene>
<protein>
    <submittedName>
        <fullName evidence="3">Kinase-like protein</fullName>
    </submittedName>
</protein>
<dbReference type="Gene3D" id="1.10.510.10">
    <property type="entry name" value="Transferase(Phosphotransferase) domain 1"/>
    <property type="match status" value="1"/>
</dbReference>
<keyword evidence="4" id="KW-1185">Reference proteome</keyword>
<name>A0A6G1ILG1_9PLEO</name>
<dbReference type="GO" id="GO:0005737">
    <property type="term" value="C:cytoplasm"/>
    <property type="evidence" value="ECO:0007669"/>
    <property type="project" value="TreeGrafter"/>
</dbReference>
<dbReference type="PROSITE" id="PS50011">
    <property type="entry name" value="PROTEIN_KINASE_DOM"/>
    <property type="match status" value="1"/>
</dbReference>
<dbReference type="CDD" id="cd00180">
    <property type="entry name" value="PKc"/>
    <property type="match status" value="1"/>
</dbReference>
<dbReference type="GO" id="GO:0005524">
    <property type="term" value="F:ATP binding"/>
    <property type="evidence" value="ECO:0007669"/>
    <property type="project" value="UniProtKB-UniRule"/>
</dbReference>
<dbReference type="GO" id="GO:0044773">
    <property type="term" value="P:mitotic DNA damage checkpoint signaling"/>
    <property type="evidence" value="ECO:0007669"/>
    <property type="project" value="TreeGrafter"/>
</dbReference>
<dbReference type="PANTHER" id="PTHR44167">
    <property type="entry name" value="OVARIAN-SPECIFIC SERINE/THREONINE-PROTEIN KINASE LOK-RELATED"/>
    <property type="match status" value="1"/>
</dbReference>
<evidence type="ECO:0000256" key="1">
    <source>
        <dbReference type="PROSITE-ProRule" id="PRU10141"/>
    </source>
</evidence>
<evidence type="ECO:0000313" key="4">
    <source>
        <dbReference type="Proteomes" id="UP000799291"/>
    </source>
</evidence>
<dbReference type="PANTHER" id="PTHR44167:SF24">
    <property type="entry name" value="SERINE_THREONINE-PROTEIN KINASE CHK2"/>
    <property type="match status" value="1"/>
</dbReference>
<keyword evidence="3" id="KW-0418">Kinase</keyword>
<keyword evidence="1" id="KW-0067">ATP-binding</keyword>
<accession>A0A6G1ILG1</accession>
<dbReference type="Gene3D" id="3.30.200.20">
    <property type="entry name" value="Phosphorylase Kinase, domain 1"/>
    <property type="match status" value="1"/>
</dbReference>
<dbReference type="OrthoDB" id="4062651at2759"/>
<dbReference type="InterPro" id="IPR000719">
    <property type="entry name" value="Prot_kinase_dom"/>
</dbReference>
<dbReference type="PROSITE" id="PS00107">
    <property type="entry name" value="PROTEIN_KINASE_ATP"/>
    <property type="match status" value="1"/>
</dbReference>
<proteinExistence type="predicted"/>
<dbReference type="InterPro" id="IPR011009">
    <property type="entry name" value="Kinase-like_dom_sf"/>
</dbReference>
<keyword evidence="1" id="KW-0547">Nucleotide-binding</keyword>
<evidence type="ECO:0000313" key="3">
    <source>
        <dbReference type="EMBL" id="KAF2679084.1"/>
    </source>
</evidence>
<dbReference type="AlphaFoldDB" id="A0A6G1ILG1"/>
<keyword evidence="3" id="KW-0808">Transferase</keyword>
<sequence length="329" mass="36078">MLQTASFDGEIGSPIQNSNPVLSIEEGRDYILDNDTQLPLDLEKVLGTGYTSIVEKVRHRNSKKAFAKKRLPFLGPFLQTQTEEQFSNEVKVIRKLASHPHIIRVFATYITKSEFGMILEPVAQTNLGDFLEHYKKSMHRGASTATHTLERSFGCLANGLSYMQQKSIWHNDIRPPNILVCGASVIYADFGGATVGNTASESTTEERPDFLIGTYSPPEVFSHGKKSDAGDVFSLGCVFVEILSALCSTITYDQSQPFKDIIEKVHKDLCSASLPSKLSSLPNFIIPMTLLDGSKRAKADQVSSGICANADLCCKLCGSSREAKDSQEA</sequence>
<organism evidence="3 4">
    <name type="scientific">Lentithecium fluviatile CBS 122367</name>
    <dbReference type="NCBI Taxonomy" id="1168545"/>
    <lineage>
        <taxon>Eukaryota</taxon>
        <taxon>Fungi</taxon>
        <taxon>Dikarya</taxon>
        <taxon>Ascomycota</taxon>
        <taxon>Pezizomycotina</taxon>
        <taxon>Dothideomycetes</taxon>
        <taxon>Pleosporomycetidae</taxon>
        <taxon>Pleosporales</taxon>
        <taxon>Massarineae</taxon>
        <taxon>Lentitheciaceae</taxon>
        <taxon>Lentithecium</taxon>
    </lineage>
</organism>
<reference evidence="3" key="1">
    <citation type="journal article" date="2020" name="Stud. Mycol.">
        <title>101 Dothideomycetes genomes: a test case for predicting lifestyles and emergence of pathogens.</title>
        <authorList>
            <person name="Haridas S."/>
            <person name="Albert R."/>
            <person name="Binder M."/>
            <person name="Bloem J."/>
            <person name="Labutti K."/>
            <person name="Salamov A."/>
            <person name="Andreopoulos B."/>
            <person name="Baker S."/>
            <person name="Barry K."/>
            <person name="Bills G."/>
            <person name="Bluhm B."/>
            <person name="Cannon C."/>
            <person name="Castanera R."/>
            <person name="Culley D."/>
            <person name="Daum C."/>
            <person name="Ezra D."/>
            <person name="Gonzalez J."/>
            <person name="Henrissat B."/>
            <person name="Kuo A."/>
            <person name="Liang C."/>
            <person name="Lipzen A."/>
            <person name="Lutzoni F."/>
            <person name="Magnuson J."/>
            <person name="Mondo S."/>
            <person name="Nolan M."/>
            <person name="Ohm R."/>
            <person name="Pangilinan J."/>
            <person name="Park H.-J."/>
            <person name="Ramirez L."/>
            <person name="Alfaro M."/>
            <person name="Sun H."/>
            <person name="Tritt A."/>
            <person name="Yoshinaga Y."/>
            <person name="Zwiers L.-H."/>
            <person name="Turgeon B."/>
            <person name="Goodwin S."/>
            <person name="Spatafora J."/>
            <person name="Crous P."/>
            <person name="Grigoriev I."/>
        </authorList>
    </citation>
    <scope>NUCLEOTIDE SEQUENCE</scope>
    <source>
        <strain evidence="3">CBS 122367</strain>
    </source>
</reference>
<dbReference type="GO" id="GO:0005634">
    <property type="term" value="C:nucleus"/>
    <property type="evidence" value="ECO:0007669"/>
    <property type="project" value="TreeGrafter"/>
</dbReference>
<feature type="binding site" evidence="1">
    <location>
        <position position="69"/>
    </location>
    <ligand>
        <name>ATP</name>
        <dbReference type="ChEBI" id="CHEBI:30616"/>
    </ligand>
</feature>
<dbReference type="InterPro" id="IPR017441">
    <property type="entry name" value="Protein_kinase_ATP_BS"/>
</dbReference>